<name>A0ABD2Z295_9GENT</name>
<keyword evidence="3" id="KW-1185">Reference proteome</keyword>
<proteinExistence type="predicted"/>
<accession>A0ABD2Z295</accession>
<reference evidence="2 3" key="1">
    <citation type="submission" date="2024-11" db="EMBL/GenBank/DDBJ databases">
        <title>A near-complete genome assembly of Cinchona calisaya.</title>
        <authorList>
            <person name="Lian D.C."/>
            <person name="Zhao X.W."/>
            <person name="Wei L."/>
        </authorList>
    </citation>
    <scope>NUCLEOTIDE SEQUENCE [LARGE SCALE GENOMIC DNA]</scope>
    <source>
        <tissue evidence="2">Nenye</tissue>
    </source>
</reference>
<comment type="caution">
    <text evidence="2">The sequence shown here is derived from an EMBL/GenBank/DDBJ whole genome shotgun (WGS) entry which is preliminary data.</text>
</comment>
<gene>
    <name evidence="2" type="ORF">ACH5RR_026228</name>
</gene>
<feature type="region of interest" description="Disordered" evidence="1">
    <location>
        <begin position="58"/>
        <end position="100"/>
    </location>
</feature>
<sequence>MANSLLSFFGKKNVPVIGNATENPSYNFYDKAQMSHMKLKFYDGRWMYKDEYLELVPPTQDATQSRKRHASSSRSSNPHGEGLSTMQSNPGSSSQRTPIINKDLKSRLINLLQDMSSRFDMFSIDSSH</sequence>
<feature type="compositionally biased region" description="Polar residues" evidence="1">
    <location>
        <begin position="84"/>
        <end position="98"/>
    </location>
</feature>
<dbReference type="Proteomes" id="UP001630127">
    <property type="component" value="Unassembled WGS sequence"/>
</dbReference>
<evidence type="ECO:0000313" key="3">
    <source>
        <dbReference type="Proteomes" id="UP001630127"/>
    </source>
</evidence>
<dbReference type="AlphaFoldDB" id="A0ABD2Z295"/>
<dbReference type="EMBL" id="JBJUIK010000011">
    <property type="protein sequence ID" value="KAL3513511.1"/>
    <property type="molecule type" value="Genomic_DNA"/>
</dbReference>
<evidence type="ECO:0000256" key="1">
    <source>
        <dbReference type="SAM" id="MobiDB-lite"/>
    </source>
</evidence>
<evidence type="ECO:0000313" key="2">
    <source>
        <dbReference type="EMBL" id="KAL3513511.1"/>
    </source>
</evidence>
<organism evidence="2 3">
    <name type="scientific">Cinchona calisaya</name>
    <dbReference type="NCBI Taxonomy" id="153742"/>
    <lineage>
        <taxon>Eukaryota</taxon>
        <taxon>Viridiplantae</taxon>
        <taxon>Streptophyta</taxon>
        <taxon>Embryophyta</taxon>
        <taxon>Tracheophyta</taxon>
        <taxon>Spermatophyta</taxon>
        <taxon>Magnoliopsida</taxon>
        <taxon>eudicotyledons</taxon>
        <taxon>Gunneridae</taxon>
        <taxon>Pentapetalae</taxon>
        <taxon>asterids</taxon>
        <taxon>lamiids</taxon>
        <taxon>Gentianales</taxon>
        <taxon>Rubiaceae</taxon>
        <taxon>Cinchonoideae</taxon>
        <taxon>Cinchoneae</taxon>
        <taxon>Cinchona</taxon>
    </lineage>
</organism>
<protein>
    <submittedName>
        <fullName evidence="2">Uncharacterized protein</fullName>
    </submittedName>
</protein>